<dbReference type="KEGG" id="aoa:dqs_1648"/>
<dbReference type="AlphaFoldDB" id="A1K5N7"/>
<keyword evidence="2" id="KW-1185">Reference proteome</keyword>
<dbReference type="HOGENOM" id="CLU_123885_0_0_4"/>
<evidence type="ECO:0000313" key="1">
    <source>
        <dbReference type="EMBL" id="CAL94142.1"/>
    </source>
</evidence>
<proteinExistence type="predicted"/>
<dbReference type="RefSeq" id="WP_011765258.1">
    <property type="nucleotide sequence ID" value="NC_008702.1"/>
</dbReference>
<dbReference type="Proteomes" id="UP000002588">
    <property type="component" value="Chromosome"/>
</dbReference>
<organism evidence="1 2">
    <name type="scientific">Azoarcus sp. (strain BH72)</name>
    <dbReference type="NCBI Taxonomy" id="418699"/>
    <lineage>
        <taxon>Bacteria</taxon>
        <taxon>Pseudomonadati</taxon>
        <taxon>Pseudomonadota</taxon>
        <taxon>Betaproteobacteria</taxon>
        <taxon>Rhodocyclales</taxon>
        <taxon>Zoogloeaceae</taxon>
        <taxon>Azoarcus</taxon>
    </lineage>
</organism>
<dbReference type="STRING" id="62928.azo1525"/>
<gene>
    <name evidence="1" type="ordered locus">azo1525</name>
</gene>
<sequence>MREDHCTRCGACCAAFRVDFHCAELVGGGMSLGAEGVPVDMTVPVTATLVRMRGTDDASPRCIALAGDIGRSVRCTIYPERPSPCRDFAPYAALGMAEDACTRARARYGLPSLEP</sequence>
<dbReference type="InterPro" id="IPR005358">
    <property type="entry name" value="Puta_zinc/iron-chelating_dom"/>
</dbReference>
<dbReference type="eggNOG" id="COG0727">
    <property type="taxonomic scope" value="Bacteria"/>
</dbReference>
<dbReference type="Pfam" id="PF03692">
    <property type="entry name" value="CxxCxxCC"/>
    <property type="match status" value="1"/>
</dbReference>
<dbReference type="KEGG" id="azo:azo1525"/>
<name>A1K5N7_AZOSB</name>
<accession>A1K5N7</accession>
<dbReference type="EMBL" id="AM406670">
    <property type="protein sequence ID" value="CAL94142.1"/>
    <property type="molecule type" value="Genomic_DNA"/>
</dbReference>
<evidence type="ECO:0000313" key="2">
    <source>
        <dbReference type="Proteomes" id="UP000002588"/>
    </source>
</evidence>
<evidence type="ECO:0008006" key="3">
    <source>
        <dbReference type="Google" id="ProtNLM"/>
    </source>
</evidence>
<reference evidence="1 2" key="1">
    <citation type="journal article" date="2006" name="Nat. Biotechnol.">
        <title>Complete genome of the mutualistic, N2-fixing grass endophyte Azoarcus sp. strain BH72.</title>
        <authorList>
            <person name="Krause A."/>
            <person name="Ramakumar A."/>
            <person name="Bartels D."/>
            <person name="Battistoni F."/>
            <person name="Bekel T."/>
            <person name="Boch J."/>
            <person name="Boehm M."/>
            <person name="Friedrich F."/>
            <person name="Hurek T."/>
            <person name="Krause L."/>
            <person name="Linke B."/>
            <person name="McHardy A.C."/>
            <person name="Sarkar A."/>
            <person name="Schneiker S."/>
            <person name="Syed A.A."/>
            <person name="Thauer R."/>
            <person name="Vorhoelter F.-J."/>
            <person name="Weidner S."/>
            <person name="Puehler A."/>
            <person name="Reinhold-Hurek B."/>
            <person name="Kaiser O."/>
            <person name="Goesmann A."/>
        </authorList>
    </citation>
    <scope>NUCLEOTIDE SEQUENCE [LARGE SCALE GENOMIC DNA]</scope>
    <source>
        <strain evidence="1 2">BH72</strain>
    </source>
</reference>
<dbReference type="OrthoDB" id="196483at2"/>
<protein>
    <recommendedName>
        <fullName evidence="3">Ferredoxin</fullName>
    </recommendedName>
</protein>